<gene>
    <name evidence="1" type="ORF">DPMN_070687</name>
</gene>
<protein>
    <submittedName>
        <fullName evidence="1">Uncharacterized protein</fullName>
    </submittedName>
</protein>
<organism evidence="1 2">
    <name type="scientific">Dreissena polymorpha</name>
    <name type="common">Zebra mussel</name>
    <name type="synonym">Mytilus polymorpha</name>
    <dbReference type="NCBI Taxonomy" id="45954"/>
    <lineage>
        <taxon>Eukaryota</taxon>
        <taxon>Metazoa</taxon>
        <taxon>Spiralia</taxon>
        <taxon>Lophotrochozoa</taxon>
        <taxon>Mollusca</taxon>
        <taxon>Bivalvia</taxon>
        <taxon>Autobranchia</taxon>
        <taxon>Heteroconchia</taxon>
        <taxon>Euheterodonta</taxon>
        <taxon>Imparidentia</taxon>
        <taxon>Neoheterodontei</taxon>
        <taxon>Myida</taxon>
        <taxon>Dreissenoidea</taxon>
        <taxon>Dreissenidae</taxon>
        <taxon>Dreissena</taxon>
    </lineage>
</organism>
<reference evidence="1" key="2">
    <citation type="submission" date="2020-11" db="EMBL/GenBank/DDBJ databases">
        <authorList>
            <person name="McCartney M.A."/>
            <person name="Auch B."/>
            <person name="Kono T."/>
            <person name="Mallez S."/>
            <person name="Becker A."/>
            <person name="Gohl D.M."/>
            <person name="Silverstein K.A.T."/>
            <person name="Koren S."/>
            <person name="Bechman K.B."/>
            <person name="Herman A."/>
            <person name="Abrahante J.E."/>
            <person name="Garbe J."/>
        </authorList>
    </citation>
    <scope>NUCLEOTIDE SEQUENCE</scope>
    <source>
        <strain evidence="1">Duluth1</strain>
        <tissue evidence="1">Whole animal</tissue>
    </source>
</reference>
<name>A0A9D3Z5R7_DREPO</name>
<sequence length="76" mass="8076">MRSMQYQGRRLVQTVRINPGLMFCLFTRPAVASDGGFHPPGASNTRLGVAAANAVICQLPLSVFAVGKECASLTPQ</sequence>
<comment type="caution">
    <text evidence="1">The sequence shown here is derived from an EMBL/GenBank/DDBJ whole genome shotgun (WGS) entry which is preliminary data.</text>
</comment>
<dbReference type="AlphaFoldDB" id="A0A9D3Z5R7"/>
<accession>A0A9D3Z5R7</accession>
<dbReference type="EMBL" id="JAIWYP010000014">
    <property type="protein sequence ID" value="KAH3711186.1"/>
    <property type="molecule type" value="Genomic_DNA"/>
</dbReference>
<keyword evidence="2" id="KW-1185">Reference proteome</keyword>
<proteinExistence type="predicted"/>
<reference evidence="1" key="1">
    <citation type="journal article" date="2019" name="bioRxiv">
        <title>The Genome of the Zebra Mussel, Dreissena polymorpha: A Resource for Invasive Species Research.</title>
        <authorList>
            <person name="McCartney M.A."/>
            <person name="Auch B."/>
            <person name="Kono T."/>
            <person name="Mallez S."/>
            <person name="Zhang Y."/>
            <person name="Obille A."/>
            <person name="Becker A."/>
            <person name="Abrahante J.E."/>
            <person name="Garbe J."/>
            <person name="Badalamenti J.P."/>
            <person name="Herman A."/>
            <person name="Mangelson H."/>
            <person name="Liachko I."/>
            <person name="Sullivan S."/>
            <person name="Sone E.D."/>
            <person name="Koren S."/>
            <person name="Silverstein K.A.T."/>
            <person name="Beckman K.B."/>
            <person name="Gohl D.M."/>
        </authorList>
    </citation>
    <scope>NUCLEOTIDE SEQUENCE</scope>
    <source>
        <strain evidence="1">Duluth1</strain>
        <tissue evidence="1">Whole animal</tissue>
    </source>
</reference>
<dbReference type="Proteomes" id="UP000828390">
    <property type="component" value="Unassembled WGS sequence"/>
</dbReference>
<evidence type="ECO:0000313" key="1">
    <source>
        <dbReference type="EMBL" id="KAH3711186.1"/>
    </source>
</evidence>
<evidence type="ECO:0000313" key="2">
    <source>
        <dbReference type="Proteomes" id="UP000828390"/>
    </source>
</evidence>